<keyword evidence="1 5" id="KW-0489">Methyltransferase</keyword>
<dbReference type="Gene3D" id="3.40.50.150">
    <property type="entry name" value="Vaccinia Virus protein VP39"/>
    <property type="match status" value="1"/>
</dbReference>
<dbReference type="InterPro" id="IPR010233">
    <property type="entry name" value="UbiG_MeTrfase"/>
</dbReference>
<dbReference type="EC" id="2.1.1.64" evidence="5"/>
<feature type="binding site" evidence="5">
    <location>
        <position position="112"/>
    </location>
    <ligand>
        <name>S-adenosyl-L-methionine</name>
        <dbReference type="ChEBI" id="CHEBI:59789"/>
    </ligand>
</feature>
<organism evidence="7 8">
    <name type="scientific">Phaeosphaeria nodorum (strain SN15 / ATCC MYA-4574 / FGSC 10173)</name>
    <name type="common">Glume blotch fungus</name>
    <name type="synonym">Parastagonospora nodorum</name>
    <dbReference type="NCBI Taxonomy" id="321614"/>
    <lineage>
        <taxon>Eukaryota</taxon>
        <taxon>Fungi</taxon>
        <taxon>Dikarya</taxon>
        <taxon>Ascomycota</taxon>
        <taxon>Pezizomycotina</taxon>
        <taxon>Dothideomycetes</taxon>
        <taxon>Pleosporomycetidae</taxon>
        <taxon>Pleosporales</taxon>
        <taxon>Pleosporineae</taxon>
        <taxon>Phaeosphaeriaceae</taxon>
        <taxon>Parastagonospora</taxon>
    </lineage>
</organism>
<dbReference type="EMBL" id="CP069031">
    <property type="protein sequence ID" value="QRC99542.1"/>
    <property type="molecule type" value="Genomic_DNA"/>
</dbReference>
<proteinExistence type="inferred from homology"/>
<dbReference type="InterPro" id="IPR029063">
    <property type="entry name" value="SAM-dependent_MTases_sf"/>
</dbReference>
<dbReference type="GO" id="GO:0010420">
    <property type="term" value="F:polyprenyldihydroxybenzoate methyltransferase activity"/>
    <property type="evidence" value="ECO:0007669"/>
    <property type="project" value="UniProtKB-UniRule"/>
</dbReference>
<keyword evidence="5" id="KW-0460">Magnesium</keyword>
<dbReference type="VEuPathDB" id="FungiDB:JI435_144520"/>
<evidence type="ECO:0000256" key="6">
    <source>
        <dbReference type="SAM" id="MobiDB-lite"/>
    </source>
</evidence>
<keyword evidence="5" id="KW-0479">Metal-binding</keyword>
<dbReference type="HAMAP" id="MF_00472">
    <property type="entry name" value="UbiG"/>
    <property type="match status" value="1"/>
</dbReference>
<dbReference type="EC" id="2.1.1.-" evidence="5"/>
<accession>A0A7U2F6B5</accession>
<evidence type="ECO:0000256" key="3">
    <source>
        <dbReference type="ARBA" id="ARBA00022688"/>
    </source>
</evidence>
<evidence type="ECO:0000313" key="8">
    <source>
        <dbReference type="Proteomes" id="UP000663193"/>
    </source>
</evidence>
<feature type="binding site" evidence="5">
    <location>
        <position position="186"/>
    </location>
    <ligand>
        <name>S-adenosyl-L-methionine</name>
        <dbReference type="ChEBI" id="CHEBI:59789"/>
    </ligand>
</feature>
<dbReference type="PANTHER" id="PTHR43464">
    <property type="entry name" value="METHYLTRANSFERASE"/>
    <property type="match status" value="1"/>
</dbReference>
<feature type="region of interest" description="Disordered" evidence="6">
    <location>
        <begin position="32"/>
        <end position="61"/>
    </location>
</feature>
<keyword evidence="3 5" id="KW-0831">Ubiquinone biosynthesis</keyword>
<keyword evidence="8" id="KW-1185">Reference proteome</keyword>
<dbReference type="PANTHER" id="PTHR43464:SF19">
    <property type="entry name" value="UBIQUINONE BIOSYNTHESIS O-METHYLTRANSFERASE, MITOCHONDRIAL"/>
    <property type="match status" value="1"/>
</dbReference>
<dbReference type="GO" id="GO:0061542">
    <property type="term" value="F:3-demethylubiquinol 3-O-methyltransferase activity"/>
    <property type="evidence" value="ECO:0007669"/>
    <property type="project" value="UniProtKB-UniRule"/>
</dbReference>
<dbReference type="GO" id="GO:0031314">
    <property type="term" value="C:extrinsic component of mitochondrial inner membrane"/>
    <property type="evidence" value="ECO:0007669"/>
    <property type="project" value="UniProtKB-UniRule"/>
</dbReference>
<dbReference type="GO" id="GO:0046872">
    <property type="term" value="F:metal ion binding"/>
    <property type="evidence" value="ECO:0007669"/>
    <property type="project" value="UniProtKB-KW"/>
</dbReference>
<dbReference type="Pfam" id="PF13489">
    <property type="entry name" value="Methyltransf_23"/>
    <property type="match status" value="1"/>
</dbReference>
<keyword evidence="5" id="KW-0999">Mitochondrion inner membrane</keyword>
<evidence type="ECO:0000256" key="1">
    <source>
        <dbReference type="ARBA" id="ARBA00022603"/>
    </source>
</evidence>
<evidence type="ECO:0000313" key="7">
    <source>
        <dbReference type="EMBL" id="QRC99542.1"/>
    </source>
</evidence>
<comment type="pathway">
    <text evidence="5">Cofactor biosynthesis; ubiquinone biosynthesis.</text>
</comment>
<reference evidence="8" key="1">
    <citation type="journal article" date="2021" name="BMC Genomics">
        <title>Chromosome-level genome assembly and manually-curated proteome of model necrotroph Parastagonospora nodorum Sn15 reveals a genome-wide trove of candidate effector homologs, and redundancy of virulence-related functions within an accessory chromosome.</title>
        <authorList>
            <person name="Bertazzoni S."/>
            <person name="Jones D.A.B."/>
            <person name="Phan H.T."/>
            <person name="Tan K.-C."/>
            <person name="Hane J.K."/>
        </authorList>
    </citation>
    <scope>NUCLEOTIDE SEQUENCE [LARGE SCALE GENOMIC DNA]</scope>
    <source>
        <strain evidence="8">SN15 / ATCC MYA-4574 / FGSC 10173)</strain>
    </source>
</reference>
<comment type="subunit">
    <text evidence="5">Component of a multi-subunit COQ enzyme complex, composed of at least COQ3, COQ4, COQ5, COQ6, COQ7 and COQ9.</text>
</comment>
<dbReference type="SUPFAM" id="SSF53335">
    <property type="entry name" value="S-adenosyl-L-methionine-dependent methyltransferases"/>
    <property type="match status" value="1"/>
</dbReference>
<keyword evidence="4 5" id="KW-0949">S-adenosyl-L-methionine</keyword>
<name>A0A7U2F6B5_PHANO</name>
<comment type="catalytic activity">
    <reaction evidence="5">
        <text>a 3-demethylubiquinone + S-adenosyl-L-methionine = a ubiquinone + S-adenosyl-L-homocysteine</text>
        <dbReference type="Rhea" id="RHEA:81215"/>
        <dbReference type="Rhea" id="RHEA-COMP:9565"/>
        <dbReference type="Rhea" id="RHEA-COMP:19654"/>
        <dbReference type="ChEBI" id="CHEBI:16389"/>
        <dbReference type="ChEBI" id="CHEBI:57856"/>
        <dbReference type="ChEBI" id="CHEBI:59789"/>
        <dbReference type="ChEBI" id="CHEBI:231825"/>
    </reaction>
</comment>
<keyword evidence="5" id="KW-0472">Membrane</keyword>
<gene>
    <name evidence="5" type="primary">COQ3</name>
    <name evidence="7" type="ORF">JI435_144520</name>
</gene>
<evidence type="ECO:0000256" key="2">
    <source>
        <dbReference type="ARBA" id="ARBA00022679"/>
    </source>
</evidence>
<dbReference type="EC" id="2.1.1.114" evidence="5"/>
<dbReference type="AlphaFoldDB" id="A0A7U2F6B5"/>
<comment type="catalytic activity">
    <reaction evidence="5">
        <text>a 3-demethylubiquinol + S-adenosyl-L-methionine = a ubiquinol + S-adenosyl-L-homocysteine + H(+)</text>
        <dbReference type="Rhea" id="RHEA:44380"/>
        <dbReference type="Rhea" id="RHEA-COMP:9566"/>
        <dbReference type="Rhea" id="RHEA-COMP:10914"/>
        <dbReference type="ChEBI" id="CHEBI:15378"/>
        <dbReference type="ChEBI" id="CHEBI:17976"/>
        <dbReference type="ChEBI" id="CHEBI:57856"/>
        <dbReference type="ChEBI" id="CHEBI:59789"/>
        <dbReference type="ChEBI" id="CHEBI:84422"/>
        <dbReference type="EC" id="2.1.1.64"/>
    </reaction>
</comment>
<dbReference type="CDD" id="cd02440">
    <property type="entry name" value="AdoMet_MTases"/>
    <property type="match status" value="1"/>
</dbReference>
<feature type="binding site" evidence="5">
    <location>
        <position position="90"/>
    </location>
    <ligand>
        <name>S-adenosyl-L-methionine</name>
        <dbReference type="ChEBI" id="CHEBI:59789"/>
    </ligand>
</feature>
<dbReference type="UniPathway" id="UPA00232"/>
<comment type="catalytic activity">
    <reaction evidence="5">
        <text>a 3,4-dihydroxy-5-(all-trans-polyprenyl)benzoate + S-adenosyl-L-methionine = a 4-hydroxy-3-methoxy-5-(all-trans-polyprenyl)benzoate + S-adenosyl-L-homocysteine + H(+)</text>
        <dbReference type="Rhea" id="RHEA:44452"/>
        <dbReference type="Rhea" id="RHEA-COMP:10930"/>
        <dbReference type="Rhea" id="RHEA-COMP:10931"/>
        <dbReference type="ChEBI" id="CHEBI:15378"/>
        <dbReference type="ChEBI" id="CHEBI:57856"/>
        <dbReference type="ChEBI" id="CHEBI:59789"/>
        <dbReference type="ChEBI" id="CHEBI:64694"/>
        <dbReference type="ChEBI" id="CHEBI:84443"/>
        <dbReference type="EC" id="2.1.1.114"/>
    </reaction>
</comment>
<evidence type="ECO:0000256" key="4">
    <source>
        <dbReference type="ARBA" id="ARBA00022691"/>
    </source>
</evidence>
<comment type="cofactor">
    <cofactor evidence="5">
        <name>Mg(2+)</name>
        <dbReference type="ChEBI" id="CHEBI:18420"/>
    </cofactor>
</comment>
<keyword evidence="2 5" id="KW-0808">Transferase</keyword>
<comment type="similarity">
    <text evidence="5">Belongs to the class I-like SAM-binding methyltransferase superfamily. UbiG/COQ3 family.</text>
</comment>
<sequence length="300" mass="33371">MMPYNPALAARSIQRCLSHTLRSQTLRRGATYSSIPAQRFSTTPSSRHNPTTSTSGTVDPTEVSHFNALASTWWDPHGPSRLLHLMNPLRHSFISQCRLSTPTEKLRYLDIGCGGGIFAESAARLPTTKSVTAIDPTPEVLKIAEGHKRRDPTLMQPGRLSYLNTSIEDLPLPATPNEAFDIVTLFEVLEHVNAPGPFLEHVLPHVKPGGWLILSTIARTWTSWAVTNVMAEDVLGIVPKGTHEWSKYVNEDELRRWFAGQKGWGEVRSLGVVYVPGVGWREVRGGEDWGNYFLGVRREG</sequence>
<comment type="subcellular location">
    <subcellularLocation>
        <location evidence="5">Mitochondrion inner membrane</location>
        <topology evidence="5">Peripheral membrane protein</topology>
        <orientation evidence="5">Matrix side</orientation>
    </subcellularLocation>
</comment>
<comment type="function">
    <text evidence="5">O-methyltransferase required for two non-consecutive steps during ubiquinone biosynthesis. Catalyzes the 2 O-methylation of 3,4-dihydroxy-5-(all-trans-polyprenyl)benzoic acid into 4-hydroxy-3-methoxy-5-(all-trans-polyprenyl)benzoic acid. Also catalyzes the last step of ubiquinone biosynthesis by mediating methylation of 3-demethylubiquinone into ubiquinone. Also able to mediate the methylation of 3-demethylubiquinol into ubiquinol.</text>
</comment>
<feature type="binding site" evidence="5">
    <location>
        <position position="135"/>
    </location>
    <ligand>
        <name>S-adenosyl-L-methionine</name>
        <dbReference type="ChEBI" id="CHEBI:59789"/>
    </ligand>
</feature>
<protein>
    <recommendedName>
        <fullName evidence="5">Ubiquinone biosynthesis O-methyltransferase, mitochondrial</fullName>
    </recommendedName>
    <alternativeName>
        <fullName evidence="5">3-demethylubiquinol 3-O-methyltransferase</fullName>
        <ecNumber evidence="5">2.1.1.64</ecNumber>
    </alternativeName>
    <alternativeName>
        <fullName evidence="5">3-demethylubiquinone 3-O-methyltransferase</fullName>
        <ecNumber evidence="5">2.1.1.-</ecNumber>
    </alternativeName>
    <alternativeName>
        <fullName evidence="5">Polyprenyldihydroxybenzoate methyltransferase</fullName>
        <ecNumber evidence="5">2.1.1.114</ecNumber>
    </alternativeName>
</protein>
<feature type="binding site" evidence="5">
    <location>
        <position position="190"/>
    </location>
    <ligand>
        <name>Mg(2+)</name>
        <dbReference type="ChEBI" id="CHEBI:18420"/>
    </ligand>
</feature>
<feature type="compositionally biased region" description="Polar residues" evidence="6">
    <location>
        <begin position="32"/>
        <end position="58"/>
    </location>
</feature>
<feature type="binding site" evidence="5">
    <location>
        <position position="187"/>
    </location>
    <ligand>
        <name>Mg(2+)</name>
        <dbReference type="ChEBI" id="CHEBI:18420"/>
    </ligand>
</feature>
<keyword evidence="5" id="KW-0496">Mitochondrion</keyword>
<dbReference type="OrthoDB" id="3265906at2759"/>
<dbReference type="NCBIfam" id="TIGR01983">
    <property type="entry name" value="UbiG"/>
    <property type="match status" value="1"/>
</dbReference>
<dbReference type="GO" id="GO:0032259">
    <property type="term" value="P:methylation"/>
    <property type="evidence" value="ECO:0007669"/>
    <property type="project" value="UniProtKB-KW"/>
</dbReference>
<dbReference type="Proteomes" id="UP000663193">
    <property type="component" value="Chromosome 9"/>
</dbReference>
<feature type="binding site" evidence="5">
    <location>
        <position position="191"/>
    </location>
    <ligand>
        <name>Mg(2+)</name>
        <dbReference type="ChEBI" id="CHEBI:18420"/>
    </ligand>
</feature>
<evidence type="ECO:0000256" key="5">
    <source>
        <dbReference type="HAMAP-Rule" id="MF_03190"/>
    </source>
</evidence>